<dbReference type="GO" id="GO:0003735">
    <property type="term" value="F:structural constituent of ribosome"/>
    <property type="evidence" value="ECO:0007669"/>
    <property type="project" value="InterPro"/>
</dbReference>
<dbReference type="InterPro" id="IPR012677">
    <property type="entry name" value="Nucleotide-bd_a/b_plait_sf"/>
</dbReference>
<evidence type="ECO:0000256" key="1">
    <source>
        <dbReference type="ARBA" id="ARBA00006700"/>
    </source>
</evidence>
<dbReference type="SUPFAM" id="SSF54189">
    <property type="entry name" value="Ribosomal proteins S24e, L23 and L15e"/>
    <property type="match status" value="1"/>
</dbReference>
<evidence type="ECO:0000256" key="3">
    <source>
        <dbReference type="ARBA" id="ARBA00023274"/>
    </source>
</evidence>
<dbReference type="HAMAP" id="MF_01369_B">
    <property type="entry name" value="Ribosomal_uL23_B"/>
    <property type="match status" value="1"/>
</dbReference>
<proteinExistence type="inferred from homology"/>
<protein>
    <submittedName>
        <fullName evidence="4">50S ribosomal protein L23</fullName>
    </submittedName>
</protein>
<keyword evidence="2 4" id="KW-0689">Ribosomal protein</keyword>
<dbReference type="InterPro" id="IPR012678">
    <property type="entry name" value="Ribosomal_uL23/eL15/eS24_sf"/>
</dbReference>
<comment type="similarity">
    <text evidence="1">Belongs to the universal ribosomal protein uL23 family.</text>
</comment>
<reference evidence="4" key="2">
    <citation type="journal article" date="2012" name="PLoS ONE">
        <title>A Deeply Branching Thermophilic Bacterium with an Ancient Acetyl-CoA Pathway Dominates a Subsurface Ecosystem.</title>
        <authorList>
            <person name="Takami H."/>
            <person name="Noguchi H."/>
            <person name="Takaki Y."/>
            <person name="Uchiyama I."/>
            <person name="Toyoda A."/>
            <person name="Nishi S."/>
            <person name="Chee G.-J."/>
            <person name="Arai W."/>
            <person name="Nunoura T."/>
            <person name="Itoh T."/>
            <person name="Hattori M."/>
            <person name="Takai K."/>
        </authorList>
    </citation>
    <scope>NUCLEOTIDE SEQUENCE</scope>
</reference>
<dbReference type="Gene3D" id="3.30.70.330">
    <property type="match status" value="1"/>
</dbReference>
<dbReference type="GO" id="GO:1990904">
    <property type="term" value="C:ribonucleoprotein complex"/>
    <property type="evidence" value="ECO:0007669"/>
    <property type="project" value="UniProtKB-KW"/>
</dbReference>
<sequence>MKHPTEVIIRPLLTEKGTRLRTELNQYLFEVAADATKIDIANAIKSLYGVEVLKVRTMWVKPKPRRIGLRGVGHTRRWKKAIVTVKPGQTIEDFVV</sequence>
<dbReference type="EMBL" id="AP011748">
    <property type="protein sequence ID" value="BAL56469.1"/>
    <property type="molecule type" value="Genomic_DNA"/>
</dbReference>
<dbReference type="PANTHER" id="PTHR11620">
    <property type="entry name" value="60S RIBOSOMAL PROTEIN L23A"/>
    <property type="match status" value="1"/>
</dbReference>
<keyword evidence="3" id="KW-0687">Ribonucleoprotein</keyword>
<organism evidence="4">
    <name type="scientific">uncultured prokaryote</name>
    <dbReference type="NCBI Taxonomy" id="198431"/>
    <lineage>
        <taxon>unclassified sequences</taxon>
        <taxon>environmental samples</taxon>
    </lineage>
</organism>
<dbReference type="InterPro" id="IPR013025">
    <property type="entry name" value="Ribosomal_uL23-like"/>
</dbReference>
<dbReference type="NCBIfam" id="NF004363">
    <property type="entry name" value="PRK05738.2-4"/>
    <property type="match status" value="1"/>
</dbReference>
<accession>H5SJY3</accession>
<name>H5SJY3_9ZZZZ</name>
<dbReference type="AlphaFoldDB" id="H5SJY3"/>
<evidence type="ECO:0000313" key="4">
    <source>
        <dbReference type="EMBL" id="BAL56469.1"/>
    </source>
</evidence>
<dbReference type="Pfam" id="PF00276">
    <property type="entry name" value="Ribosomal_L23"/>
    <property type="match status" value="1"/>
</dbReference>
<gene>
    <name evidence="4" type="ORF">HGMM_F38G10C19</name>
</gene>
<evidence type="ECO:0000256" key="2">
    <source>
        <dbReference type="ARBA" id="ARBA00022980"/>
    </source>
</evidence>
<reference evidence="4" key="1">
    <citation type="journal article" date="2005" name="Environ. Microbiol.">
        <title>Genetic and functional properties of uncultivated thermophilic crenarchaeotes from a subsurface gold mine as revealed by analysis of genome fragments.</title>
        <authorList>
            <person name="Nunoura T."/>
            <person name="Hirayama H."/>
            <person name="Takami H."/>
            <person name="Oida H."/>
            <person name="Nishi S."/>
            <person name="Shimamura S."/>
            <person name="Suzuki Y."/>
            <person name="Inagaki F."/>
            <person name="Takai K."/>
            <person name="Nealson K.H."/>
            <person name="Horikoshi K."/>
        </authorList>
    </citation>
    <scope>NUCLEOTIDE SEQUENCE</scope>
</reference>